<dbReference type="FunFam" id="2.40.50.140:FF:000003">
    <property type="entry name" value="50S ribosomal protein L2"/>
    <property type="match status" value="1"/>
</dbReference>
<dbReference type="Pfam" id="PF03947">
    <property type="entry name" value="Ribosomal_L2_C"/>
    <property type="match status" value="1"/>
</dbReference>
<protein>
    <recommendedName>
        <fullName evidence="6 7">Large ribosomal subunit protein uL2</fullName>
    </recommendedName>
</protein>
<dbReference type="PROSITE" id="PS00467">
    <property type="entry name" value="RIBOSOMAL_L2"/>
    <property type="match status" value="1"/>
</dbReference>
<dbReference type="GO" id="GO:0019843">
    <property type="term" value="F:rRNA binding"/>
    <property type="evidence" value="ECO:0007669"/>
    <property type="project" value="UniProtKB-UniRule"/>
</dbReference>
<dbReference type="Pfam" id="PF00181">
    <property type="entry name" value="Ribosomal_L2_N"/>
    <property type="match status" value="1"/>
</dbReference>
<keyword evidence="2 7" id="KW-0699">rRNA-binding</keyword>
<dbReference type="InterPro" id="IPR022669">
    <property type="entry name" value="Ribosomal_uL2_C"/>
</dbReference>
<dbReference type="GO" id="GO:0016740">
    <property type="term" value="F:transferase activity"/>
    <property type="evidence" value="ECO:0007669"/>
    <property type="project" value="InterPro"/>
</dbReference>
<dbReference type="InterPro" id="IPR005880">
    <property type="entry name" value="Ribosomal_uL2_bac/org-type"/>
</dbReference>
<feature type="domain" description="Large ribosomal subunit protein uL2 C-terminal" evidence="9">
    <location>
        <begin position="124"/>
        <end position="252"/>
    </location>
</feature>
<evidence type="ECO:0000256" key="8">
    <source>
        <dbReference type="SAM" id="MobiDB-lite"/>
    </source>
</evidence>
<evidence type="ECO:0000256" key="3">
    <source>
        <dbReference type="ARBA" id="ARBA00022884"/>
    </source>
</evidence>
<dbReference type="SMART" id="SM01382">
    <property type="entry name" value="Ribosomal_L2_C"/>
    <property type="match status" value="1"/>
</dbReference>
<dbReference type="NCBIfam" id="TIGR01171">
    <property type="entry name" value="rplB_bact"/>
    <property type="match status" value="1"/>
</dbReference>
<dbReference type="GO" id="GO:0003735">
    <property type="term" value="F:structural constituent of ribosome"/>
    <property type="evidence" value="ECO:0007669"/>
    <property type="project" value="InterPro"/>
</dbReference>
<evidence type="ECO:0000256" key="5">
    <source>
        <dbReference type="ARBA" id="ARBA00023274"/>
    </source>
</evidence>
<dbReference type="RefSeq" id="WP_096357774.1">
    <property type="nucleotide sequence ID" value="NZ_AP014946.1"/>
</dbReference>
<dbReference type="OrthoDB" id="9778722at2"/>
<dbReference type="InterPro" id="IPR012340">
    <property type="entry name" value="NA-bd_OB-fold"/>
</dbReference>
<dbReference type="SMART" id="SM01383">
    <property type="entry name" value="Ribosomal_L2"/>
    <property type="match status" value="1"/>
</dbReference>
<feature type="compositionally biased region" description="Basic residues" evidence="8">
    <location>
        <begin position="254"/>
        <end position="263"/>
    </location>
</feature>
<dbReference type="InterPro" id="IPR022666">
    <property type="entry name" value="Ribosomal_uL2_RNA-bd_dom"/>
</dbReference>
<evidence type="ECO:0000259" key="10">
    <source>
        <dbReference type="SMART" id="SM01383"/>
    </source>
</evidence>
<dbReference type="AlphaFoldDB" id="A0A0S3PYL5"/>
<keyword evidence="3 7" id="KW-0694">RNA-binding</keyword>
<dbReference type="Gene3D" id="2.30.30.30">
    <property type="match status" value="1"/>
</dbReference>
<dbReference type="FunFam" id="2.30.30.30:FF:000055">
    <property type="entry name" value="50S ribosomal protein L2"/>
    <property type="match status" value="1"/>
</dbReference>
<evidence type="ECO:0000256" key="1">
    <source>
        <dbReference type="ARBA" id="ARBA00005636"/>
    </source>
</evidence>
<dbReference type="Proteomes" id="UP000236884">
    <property type="component" value="Chromosome"/>
</dbReference>
<keyword evidence="5 7" id="KW-0687">Ribonucleoprotein</keyword>
<evidence type="ECO:0000256" key="4">
    <source>
        <dbReference type="ARBA" id="ARBA00022980"/>
    </source>
</evidence>
<comment type="function">
    <text evidence="7">One of the primary rRNA binding proteins. Required for association of the 30S and 50S subunits to form the 70S ribosome, for tRNA binding and peptide bond formation. It has been suggested to have peptidyltransferase activity; this is somewhat controversial. Makes several contacts with the 16S rRNA in the 70S ribosome.</text>
</comment>
<dbReference type="InterPro" id="IPR002171">
    <property type="entry name" value="Ribosomal_uL2"/>
</dbReference>
<dbReference type="EMBL" id="AP014946">
    <property type="protein sequence ID" value="BAT61052.1"/>
    <property type="molecule type" value="Genomic_DNA"/>
</dbReference>
<dbReference type="InterPro" id="IPR014726">
    <property type="entry name" value="Ribosomal_uL2_dom3"/>
</dbReference>
<evidence type="ECO:0000256" key="7">
    <source>
        <dbReference type="HAMAP-Rule" id="MF_01320"/>
    </source>
</evidence>
<keyword evidence="4 7" id="KW-0689">Ribosomal protein</keyword>
<evidence type="ECO:0000313" key="11">
    <source>
        <dbReference type="EMBL" id="BAT61052.1"/>
    </source>
</evidence>
<evidence type="ECO:0000256" key="6">
    <source>
        <dbReference type="ARBA" id="ARBA00035242"/>
    </source>
</evidence>
<name>A0A0S3PYL5_9BRAD</name>
<accession>A0A0S3PYL5</accession>
<sequence>MALKKYKPTTPGQRQLVLVDRSALYRGKPVKTLTEGRAEAGGRNNNGRITVRFRGGGHKQAYRNVDFKRRKLDVPARVERIEYDPNRSAFIALIKYEDGELAYILAPQRLAEGDTVISAKSADVKPGNAMPLAAIPVGTIVHNIELKIGKGGALARSAGTYAQIAGRDQEYIIIRLSSGEQRLVHGQCMASVGAVSNPDHMNTSIGKAGRNRWLGKRPHNRGVSMNPVDHPLGGGEGRSSGGRHPVTPWGFPTKGKKTRKNKQTTKFIVASRHARKKK</sequence>
<dbReference type="Gene3D" id="4.10.950.10">
    <property type="entry name" value="Ribosomal protein L2, domain 3"/>
    <property type="match status" value="1"/>
</dbReference>
<dbReference type="KEGG" id="vgo:GJW-30_1_03602"/>
<dbReference type="PIRSF" id="PIRSF002158">
    <property type="entry name" value="Ribosomal_L2"/>
    <property type="match status" value="1"/>
</dbReference>
<dbReference type="GO" id="GO:0002181">
    <property type="term" value="P:cytoplasmic translation"/>
    <property type="evidence" value="ECO:0007669"/>
    <property type="project" value="TreeGrafter"/>
</dbReference>
<feature type="compositionally biased region" description="Basic residues" evidence="8">
    <location>
        <begin position="209"/>
        <end position="220"/>
    </location>
</feature>
<keyword evidence="12" id="KW-1185">Reference proteome</keyword>
<evidence type="ECO:0000256" key="2">
    <source>
        <dbReference type="ARBA" id="ARBA00022730"/>
    </source>
</evidence>
<dbReference type="PANTHER" id="PTHR13691">
    <property type="entry name" value="RIBOSOMAL PROTEIN L2"/>
    <property type="match status" value="1"/>
</dbReference>
<evidence type="ECO:0000259" key="9">
    <source>
        <dbReference type="SMART" id="SM01382"/>
    </source>
</evidence>
<dbReference type="PANTHER" id="PTHR13691:SF5">
    <property type="entry name" value="LARGE RIBOSOMAL SUBUNIT PROTEIN UL2M"/>
    <property type="match status" value="1"/>
</dbReference>
<proteinExistence type="inferred from homology"/>
<organism evidence="11 12">
    <name type="scientific">Variibacter gotjawalensis</name>
    <dbReference type="NCBI Taxonomy" id="1333996"/>
    <lineage>
        <taxon>Bacteria</taxon>
        <taxon>Pseudomonadati</taxon>
        <taxon>Pseudomonadota</taxon>
        <taxon>Alphaproteobacteria</taxon>
        <taxon>Hyphomicrobiales</taxon>
        <taxon>Nitrobacteraceae</taxon>
        <taxon>Variibacter</taxon>
    </lineage>
</organism>
<gene>
    <name evidence="7 11" type="primary">rplB</name>
    <name evidence="11" type="ORF">GJW-30_1_03602</name>
</gene>
<dbReference type="GO" id="GO:0015934">
    <property type="term" value="C:large ribosomal subunit"/>
    <property type="evidence" value="ECO:0007669"/>
    <property type="project" value="InterPro"/>
</dbReference>
<dbReference type="SUPFAM" id="SSF50249">
    <property type="entry name" value="Nucleic acid-binding proteins"/>
    <property type="match status" value="1"/>
</dbReference>
<dbReference type="InterPro" id="IPR022671">
    <property type="entry name" value="Ribosomal_uL2_CS"/>
</dbReference>
<feature type="domain" description="Large ribosomal subunit protein uL2 RNA-binding" evidence="10">
    <location>
        <begin position="42"/>
        <end position="118"/>
    </location>
</feature>
<dbReference type="HAMAP" id="MF_01320_B">
    <property type="entry name" value="Ribosomal_uL2_B"/>
    <property type="match status" value="1"/>
</dbReference>
<dbReference type="Gene3D" id="2.40.50.140">
    <property type="entry name" value="Nucleic acid-binding proteins"/>
    <property type="match status" value="1"/>
</dbReference>
<reference evidence="11 12" key="1">
    <citation type="submission" date="2015-08" db="EMBL/GenBank/DDBJ databases">
        <title>Investigation of the bacterial diversity of lava forest soil.</title>
        <authorList>
            <person name="Lee J.S."/>
        </authorList>
    </citation>
    <scope>NUCLEOTIDE SEQUENCE [LARGE SCALE GENOMIC DNA]</scope>
    <source>
        <strain evidence="11 12">GJW-30</strain>
    </source>
</reference>
<comment type="subunit">
    <text evidence="7">Part of the 50S ribosomal subunit. Forms a bridge to the 30S subunit in the 70S ribosome.</text>
</comment>
<dbReference type="SUPFAM" id="SSF50104">
    <property type="entry name" value="Translation proteins SH3-like domain"/>
    <property type="match status" value="1"/>
</dbReference>
<comment type="similarity">
    <text evidence="1 7">Belongs to the universal ribosomal protein uL2 family.</text>
</comment>
<feature type="region of interest" description="Disordered" evidence="8">
    <location>
        <begin position="200"/>
        <end position="264"/>
    </location>
</feature>
<evidence type="ECO:0000313" key="12">
    <source>
        <dbReference type="Proteomes" id="UP000236884"/>
    </source>
</evidence>
<dbReference type="InterPro" id="IPR008991">
    <property type="entry name" value="Translation_prot_SH3-like_sf"/>
</dbReference>
<dbReference type="FunFam" id="4.10.950.10:FF:000001">
    <property type="entry name" value="50S ribosomal protein L2"/>
    <property type="match status" value="1"/>
</dbReference>
<dbReference type="InterPro" id="IPR014722">
    <property type="entry name" value="Rib_uL2_dom2"/>
</dbReference>